<dbReference type="SUPFAM" id="SSF46785">
    <property type="entry name" value="Winged helix' DNA-binding domain"/>
    <property type="match status" value="1"/>
</dbReference>
<protein>
    <submittedName>
        <fullName evidence="2">MarR family transcriptional regulator</fullName>
    </submittedName>
</protein>
<name>A0A5Q0M425_VARPD</name>
<evidence type="ECO:0000313" key="2">
    <source>
        <dbReference type="EMBL" id="QFZ83978.1"/>
    </source>
</evidence>
<dbReference type="InterPro" id="IPR036390">
    <property type="entry name" value="WH_DNA-bd_sf"/>
</dbReference>
<dbReference type="Gene3D" id="1.10.10.10">
    <property type="entry name" value="Winged helix-like DNA-binding domain superfamily/Winged helix DNA-binding domain"/>
    <property type="match status" value="1"/>
</dbReference>
<dbReference type="PANTHER" id="PTHR33164:SF43">
    <property type="entry name" value="HTH-TYPE TRANSCRIPTIONAL REPRESSOR YETL"/>
    <property type="match status" value="1"/>
</dbReference>
<dbReference type="Pfam" id="PF12802">
    <property type="entry name" value="MarR_2"/>
    <property type="match status" value="1"/>
</dbReference>
<dbReference type="InterPro" id="IPR000835">
    <property type="entry name" value="HTH_MarR-typ"/>
</dbReference>
<feature type="domain" description="HTH marR-type" evidence="1">
    <location>
        <begin position="20"/>
        <end position="153"/>
    </location>
</feature>
<dbReference type="EMBL" id="CP045644">
    <property type="protein sequence ID" value="QFZ83978.1"/>
    <property type="molecule type" value="Genomic_DNA"/>
</dbReference>
<dbReference type="Proteomes" id="UP000326780">
    <property type="component" value="Chromosome"/>
</dbReference>
<sequence length="157" mass="17283">MTAETDNLELPGGLDHSRMQTLLGYNIAQASIPSSKVFQRAIGRPFNISQVEFTILVLLSSNPGATGKQLCASLGTTAARMSLLLDRLAERGWIVKTQSGQDKRLQHLQLRPEGDALVRKTLHVAVTMESDLLRHLTKVEQAVLMELLRKVAAQRKG</sequence>
<evidence type="ECO:0000259" key="1">
    <source>
        <dbReference type="PROSITE" id="PS50995"/>
    </source>
</evidence>
<dbReference type="RefSeq" id="WP_153282631.1">
    <property type="nucleotide sequence ID" value="NZ_CP045644.1"/>
</dbReference>
<reference evidence="2 3" key="1">
    <citation type="submission" date="2019-10" db="EMBL/GenBank/DDBJ databases">
        <title>Complete genome sequence of Variovorax paradoxus 5C-2.</title>
        <authorList>
            <person name="Gogoleva N.E."/>
            <person name="Balkin A.S."/>
        </authorList>
    </citation>
    <scope>NUCLEOTIDE SEQUENCE [LARGE SCALE GENOMIC DNA]</scope>
    <source>
        <strain evidence="2 3">5C-2</strain>
    </source>
</reference>
<dbReference type="SMART" id="SM00347">
    <property type="entry name" value="HTH_MARR"/>
    <property type="match status" value="1"/>
</dbReference>
<proteinExistence type="predicted"/>
<dbReference type="PROSITE" id="PS50995">
    <property type="entry name" value="HTH_MARR_2"/>
    <property type="match status" value="1"/>
</dbReference>
<dbReference type="GO" id="GO:0003700">
    <property type="term" value="F:DNA-binding transcription factor activity"/>
    <property type="evidence" value="ECO:0007669"/>
    <property type="project" value="InterPro"/>
</dbReference>
<organism evidence="2 3">
    <name type="scientific">Variovorax paradoxus</name>
    <dbReference type="NCBI Taxonomy" id="34073"/>
    <lineage>
        <taxon>Bacteria</taxon>
        <taxon>Pseudomonadati</taxon>
        <taxon>Pseudomonadota</taxon>
        <taxon>Betaproteobacteria</taxon>
        <taxon>Burkholderiales</taxon>
        <taxon>Comamonadaceae</taxon>
        <taxon>Variovorax</taxon>
    </lineage>
</organism>
<dbReference type="GO" id="GO:0006950">
    <property type="term" value="P:response to stress"/>
    <property type="evidence" value="ECO:0007669"/>
    <property type="project" value="TreeGrafter"/>
</dbReference>
<dbReference type="PRINTS" id="PR00598">
    <property type="entry name" value="HTHMARR"/>
</dbReference>
<evidence type="ECO:0000313" key="3">
    <source>
        <dbReference type="Proteomes" id="UP000326780"/>
    </source>
</evidence>
<accession>A0A5Q0M425</accession>
<dbReference type="InterPro" id="IPR039422">
    <property type="entry name" value="MarR/SlyA-like"/>
</dbReference>
<gene>
    <name evidence="2" type="ORF">GFK26_15050</name>
</gene>
<dbReference type="PANTHER" id="PTHR33164">
    <property type="entry name" value="TRANSCRIPTIONAL REGULATOR, MARR FAMILY"/>
    <property type="match status" value="1"/>
</dbReference>
<dbReference type="InterPro" id="IPR036388">
    <property type="entry name" value="WH-like_DNA-bd_sf"/>
</dbReference>
<dbReference type="AlphaFoldDB" id="A0A5Q0M425"/>